<feature type="compositionally biased region" description="Basic and acidic residues" evidence="1">
    <location>
        <begin position="589"/>
        <end position="599"/>
    </location>
</feature>
<protein>
    <recommendedName>
        <fullName evidence="3">MULE transposase domain-containing protein</fullName>
    </recommendedName>
</protein>
<evidence type="ECO:0000256" key="1">
    <source>
        <dbReference type="SAM" id="MobiDB-lite"/>
    </source>
</evidence>
<dbReference type="EMBL" id="MT630737">
    <property type="protein sequence ID" value="QNO42428.1"/>
    <property type="molecule type" value="Genomic_DNA"/>
</dbReference>
<organism evidence="2">
    <name type="scientific">Candidatus Methanogaster sp. ANME-2c ERB4</name>
    <dbReference type="NCBI Taxonomy" id="2759911"/>
    <lineage>
        <taxon>Archaea</taxon>
        <taxon>Methanobacteriati</taxon>
        <taxon>Methanobacteriota</taxon>
        <taxon>Stenosarchaea group</taxon>
        <taxon>Methanomicrobia</taxon>
        <taxon>Methanosarcinales</taxon>
        <taxon>ANME-2 cluster</taxon>
        <taxon>Candidatus Methanogasteraceae</taxon>
        <taxon>Candidatus Methanogaster</taxon>
    </lineage>
</organism>
<sequence length="620" mass="69948">MSSTAGVFVRVDEKPGHCPVCKGEQWLVQKSAPRYGKTLAHGQFEARETVYVCAAGCKNATGTLVTHRADSLVRNIVPQCVVGYDVMVFVGIERFLHHKQREEIRMRLEHEYGIRLSSGGTSHHCHSFVKYLARLHNARTELLKTVLEGDGGWPMHVDATGEHGRGTIFAVVAGWRRWVLGAWKIPTEHSAVILPCLREIVHRFGVPCAAMRDLGRAITPTINNVLEELDADIPVLACHQHFLADIGKDLLDPSHSELRALFRRSKIRPKLQSLIRDFGRKIDRNIVQAREAVLRWQTLAQKGHRLPCGLDGLAVVRAIAQWTLDYPADNSGLDFPYDRPYLALYDRCVIAVRAVDTFLHTPPSDRIVIKGLERLRRILTPVDCEVPFRQITVRLRRRASLFDELRNTLRLVINESKNETEREIHEINSQLNTFTQSLMERRSKRGPDRDSREAIDLILAHFDRHGGNLQGHAIALPQSAGGGIRLVDRTNNLIENLFKDIKHGERRRSGRKNLGQDLNDLPAEALLVKNLEHADYVSIVCGSIDRLPEAFAQLDQEERKKKLRGEPLIETSNLGQVLQIATSSLPSADRKVVRSDRMGQKMSLAAKSRAPRRNDLTASK</sequence>
<evidence type="ECO:0000313" key="2">
    <source>
        <dbReference type="EMBL" id="QNO42428.1"/>
    </source>
</evidence>
<proteinExistence type="predicted"/>
<reference evidence="2" key="1">
    <citation type="submission" date="2020-06" db="EMBL/GenBank/DDBJ databases">
        <title>Unique genomic features of the anaerobic methanotrophic archaea.</title>
        <authorList>
            <person name="Chadwick G.L."/>
            <person name="Skennerton C.T."/>
            <person name="Laso-Perez R."/>
            <person name="Leu A.O."/>
            <person name="Speth D.R."/>
            <person name="Yu H."/>
            <person name="Morgan-Lang C."/>
            <person name="Hatzenpichler R."/>
            <person name="Goudeau D."/>
            <person name="Malmstrom R."/>
            <person name="Brazelton W.J."/>
            <person name="Woyke T."/>
            <person name="Hallam S.J."/>
            <person name="Tyson G.W."/>
            <person name="Wegener G."/>
            <person name="Boetius A."/>
            <person name="Orphan V."/>
        </authorList>
    </citation>
    <scope>NUCLEOTIDE SEQUENCE</scope>
</reference>
<evidence type="ECO:0008006" key="3">
    <source>
        <dbReference type="Google" id="ProtNLM"/>
    </source>
</evidence>
<gene>
    <name evidence="2" type="ORF">PBILOLBF_00003</name>
</gene>
<dbReference type="AlphaFoldDB" id="A0A7G9Y344"/>
<name>A0A7G9Y344_9EURY</name>
<accession>A0A7G9Y344</accession>
<feature type="region of interest" description="Disordered" evidence="1">
    <location>
        <begin position="589"/>
        <end position="620"/>
    </location>
</feature>